<dbReference type="GO" id="GO:0050126">
    <property type="term" value="F:N-carbamoylputrescine amidase activity"/>
    <property type="evidence" value="ECO:0007669"/>
    <property type="project" value="TreeGrafter"/>
</dbReference>
<dbReference type="PANTHER" id="PTHR43674">
    <property type="entry name" value="NITRILASE C965.09-RELATED"/>
    <property type="match status" value="1"/>
</dbReference>
<dbReference type="Gene3D" id="3.60.110.10">
    <property type="entry name" value="Carbon-nitrogen hydrolase"/>
    <property type="match status" value="1"/>
</dbReference>
<reference evidence="3" key="1">
    <citation type="journal article" date="2014" name="Front. Microbiol.">
        <title>High frequency of phylogenetically diverse reductive dehalogenase-homologous genes in deep subseafloor sedimentary metagenomes.</title>
        <authorList>
            <person name="Kawai M."/>
            <person name="Futagami T."/>
            <person name="Toyoda A."/>
            <person name="Takaki Y."/>
            <person name="Nishi S."/>
            <person name="Hori S."/>
            <person name="Arai W."/>
            <person name="Tsubouchi T."/>
            <person name="Morono Y."/>
            <person name="Uchiyama I."/>
            <person name="Ito T."/>
            <person name="Fujiyama A."/>
            <person name="Inagaki F."/>
            <person name="Takami H."/>
        </authorList>
    </citation>
    <scope>NUCLEOTIDE SEQUENCE</scope>
    <source>
        <strain evidence="3">Expedition CK06-06</strain>
    </source>
</reference>
<gene>
    <name evidence="3" type="ORF">S01H1_07262</name>
</gene>
<feature type="domain" description="CN hydrolase" evidence="2">
    <location>
        <begin position="1"/>
        <end position="248"/>
    </location>
</feature>
<dbReference type="EMBL" id="BARS01003748">
    <property type="protein sequence ID" value="GAF85652.1"/>
    <property type="molecule type" value="Genomic_DNA"/>
</dbReference>
<dbReference type="AlphaFoldDB" id="X0TBT7"/>
<protein>
    <recommendedName>
        <fullName evidence="2">CN hydrolase domain-containing protein</fullName>
    </recommendedName>
</protein>
<dbReference type="GO" id="GO:0033388">
    <property type="term" value="P:putrescine biosynthetic process from arginine"/>
    <property type="evidence" value="ECO:0007669"/>
    <property type="project" value="TreeGrafter"/>
</dbReference>
<sequence length="282" mass="32152">MKLALVQISPSLGNLEKNFEVHLQSIDQARKKHVDFIIFPELSMTGYTLKDLVPEVALNPEKSKYFKLFKSLSREIAIVLGFVEEKDRGLFFNSAAFFSKGEILHIHRKVFLPTYGMFEEGKFFAQGKNFRTFSTPFGNSGMMICYDFLHYGASYLLFAGGSDIMVVISAAPGRGVSGKESFETSYMWELMGETISRFSTAFLIYCNRVGFEDGKSFAGGSFIFSPAGQLITKASYIDEEFLIQEINLDEIRTARKKSPYRRDERPEIILEALKRIIRKYED</sequence>
<dbReference type="Pfam" id="PF00795">
    <property type="entry name" value="CN_hydrolase"/>
    <property type="match status" value="1"/>
</dbReference>
<dbReference type="PROSITE" id="PS50263">
    <property type="entry name" value="CN_HYDROLASE"/>
    <property type="match status" value="1"/>
</dbReference>
<dbReference type="SUPFAM" id="SSF56317">
    <property type="entry name" value="Carbon-nitrogen hydrolase"/>
    <property type="match status" value="1"/>
</dbReference>
<proteinExistence type="predicted"/>
<dbReference type="InterPro" id="IPR036526">
    <property type="entry name" value="C-N_Hydrolase_sf"/>
</dbReference>
<evidence type="ECO:0000259" key="2">
    <source>
        <dbReference type="PROSITE" id="PS50263"/>
    </source>
</evidence>
<dbReference type="PANTHER" id="PTHR43674:SF2">
    <property type="entry name" value="BETA-UREIDOPROPIONASE"/>
    <property type="match status" value="1"/>
</dbReference>
<accession>X0TBT7</accession>
<organism evidence="3">
    <name type="scientific">marine sediment metagenome</name>
    <dbReference type="NCBI Taxonomy" id="412755"/>
    <lineage>
        <taxon>unclassified sequences</taxon>
        <taxon>metagenomes</taxon>
        <taxon>ecological metagenomes</taxon>
    </lineage>
</organism>
<keyword evidence="1" id="KW-0378">Hydrolase</keyword>
<name>X0TBT7_9ZZZZ</name>
<evidence type="ECO:0000313" key="3">
    <source>
        <dbReference type="EMBL" id="GAF85652.1"/>
    </source>
</evidence>
<comment type="caution">
    <text evidence="3">The sequence shown here is derived from an EMBL/GenBank/DDBJ whole genome shotgun (WGS) entry which is preliminary data.</text>
</comment>
<evidence type="ECO:0000256" key="1">
    <source>
        <dbReference type="ARBA" id="ARBA00022801"/>
    </source>
</evidence>
<dbReference type="InterPro" id="IPR003010">
    <property type="entry name" value="C-N_Hydrolase"/>
</dbReference>
<dbReference type="InterPro" id="IPR050345">
    <property type="entry name" value="Aliph_Amidase/BUP"/>
</dbReference>